<dbReference type="PANTHER" id="PTHR43712:SF12">
    <property type="entry name" value="STERIGMATOCYSTIN 8-O-METHYLTRANSFERASE"/>
    <property type="match status" value="1"/>
</dbReference>
<dbReference type="PANTHER" id="PTHR43712">
    <property type="entry name" value="PUTATIVE (AFU_ORTHOLOGUE AFUA_4G14580)-RELATED"/>
    <property type="match status" value="1"/>
</dbReference>
<feature type="transmembrane region" description="Helical" evidence="4">
    <location>
        <begin position="263"/>
        <end position="286"/>
    </location>
</feature>
<dbReference type="Gene3D" id="1.10.10.10">
    <property type="entry name" value="Winged helix-like DNA-binding domain superfamily/Winged helix DNA-binding domain"/>
    <property type="match status" value="1"/>
</dbReference>
<keyword evidence="7" id="KW-1185">Reference proteome</keyword>
<accession>A0ABR3R6K9</accession>
<dbReference type="EMBL" id="JAKJXO020000010">
    <property type="protein sequence ID" value="KAL1599607.1"/>
    <property type="molecule type" value="Genomic_DNA"/>
</dbReference>
<gene>
    <name evidence="6" type="ORF">SLS60_007410</name>
</gene>
<dbReference type="CDD" id="cd02440">
    <property type="entry name" value="AdoMet_MTases"/>
    <property type="match status" value="1"/>
</dbReference>
<evidence type="ECO:0000259" key="5">
    <source>
        <dbReference type="Pfam" id="PF00891"/>
    </source>
</evidence>
<dbReference type="SUPFAM" id="SSF46785">
    <property type="entry name" value="Winged helix' DNA-binding domain"/>
    <property type="match status" value="1"/>
</dbReference>
<keyword evidence="4" id="KW-1133">Transmembrane helix</keyword>
<comment type="caution">
    <text evidence="6">The sequence shown here is derived from an EMBL/GenBank/DDBJ whole genome shotgun (WGS) entry which is preliminary data.</text>
</comment>
<evidence type="ECO:0000256" key="2">
    <source>
        <dbReference type="ARBA" id="ARBA00022679"/>
    </source>
</evidence>
<feature type="transmembrane region" description="Helical" evidence="4">
    <location>
        <begin position="313"/>
        <end position="334"/>
    </location>
</feature>
<keyword evidence="3" id="KW-0949">S-adenosyl-L-methionine</keyword>
<name>A0ABR3R6K9_9PLEO</name>
<reference evidence="6 7" key="1">
    <citation type="submission" date="2024-02" db="EMBL/GenBank/DDBJ databases">
        <title>De novo assembly and annotation of 12 fungi associated with fruit tree decline syndrome in Ontario, Canada.</title>
        <authorList>
            <person name="Sulman M."/>
            <person name="Ellouze W."/>
            <person name="Ilyukhin E."/>
        </authorList>
    </citation>
    <scope>NUCLEOTIDE SEQUENCE [LARGE SCALE GENOMIC DNA]</scope>
    <source>
        <strain evidence="6 7">M42-189</strain>
    </source>
</reference>
<dbReference type="Gene3D" id="3.40.50.150">
    <property type="entry name" value="Vaccinia Virus protein VP39"/>
    <property type="match status" value="1"/>
</dbReference>
<dbReference type="InterPro" id="IPR001077">
    <property type="entry name" value="COMT_C"/>
</dbReference>
<dbReference type="Gene3D" id="1.20.58.340">
    <property type="entry name" value="Magnesium transport protein CorA, transmembrane region"/>
    <property type="match status" value="1"/>
</dbReference>
<evidence type="ECO:0000313" key="7">
    <source>
        <dbReference type="Proteomes" id="UP001521785"/>
    </source>
</evidence>
<evidence type="ECO:0000256" key="1">
    <source>
        <dbReference type="ARBA" id="ARBA00022603"/>
    </source>
</evidence>
<evidence type="ECO:0000313" key="6">
    <source>
        <dbReference type="EMBL" id="KAL1599607.1"/>
    </source>
</evidence>
<dbReference type="InterPro" id="IPR036390">
    <property type="entry name" value="WH_DNA-bd_sf"/>
</dbReference>
<proteinExistence type="predicted"/>
<keyword evidence="2" id="KW-0808">Transferase</keyword>
<evidence type="ECO:0000256" key="3">
    <source>
        <dbReference type="ARBA" id="ARBA00022691"/>
    </source>
</evidence>
<keyword evidence="4" id="KW-0472">Membrane</keyword>
<sequence>MKETLTKAFRQVVKRQTSFFKANLHRSIACLAYSVDLHSRLRGDVDWTWDYTLVQIDDPVTQTTHALIVGLTATEIDLLLCYLARISSTCAAPTNPALLPLILLDLAANETASLLELRVKLMSQIQQRTGMDRFNSLRSATMFGERVPRKSYAEERKDLDLDAIMLRLTCLSDWVAAQRGFIGIQERVSDVVHRMLGPSDHGDLLKCMYLERSISAQVQTVYSLIAQKDNRLNHSATKASCQIASDSRRIAILTRRDSTDMRIIAAVTLIFLPGTTIASVFSTGLFDWGHGDPTPAGSDDSDDGGGQMISKYIWVYFMLTGALTAVVLMAWGLFSWIQNRKMVPVVASHTKQIDDYLAEKGLPQPSFDANGPADLQLPPQLEQARSVVLQATQELNDLLQGPRELLFNHHHNRLVYLKLTSHFEIAKKVPVDGEVSFADLAADVGIEHGALTRVLRLGIAYRIFREPRPGVIAHSAASRQIADNSLVASWVGANVDEMWPAAEKVVDALTKWPEAADANQTGFSLANNTDLPFYAVLGQNPDRARRFGGAMSFFTTGDGYSLRHLTGGYPWDSVNSGTVIDLGGSHGDAAFALAKKYPNLNLIVQELPEVVANSKEEEGLNVKFMTHDFFESQPVKDADVYFYRWTLHNWPDKYCVKILQALIPALKKGARVLIMDFVMPPPGVLPNEMDRKLRAMDLTMLEIGNAKERDLGEWQTLFAQADPKFVFKGLKQPEGSRLAILETVWDA</sequence>
<feature type="domain" description="O-methyltransferase C-terminal" evidence="5">
    <location>
        <begin position="578"/>
        <end position="721"/>
    </location>
</feature>
<dbReference type="InterPro" id="IPR016461">
    <property type="entry name" value="COMT-like"/>
</dbReference>
<evidence type="ECO:0000256" key="4">
    <source>
        <dbReference type="SAM" id="Phobius"/>
    </source>
</evidence>
<dbReference type="PROSITE" id="PS51683">
    <property type="entry name" value="SAM_OMT_II"/>
    <property type="match status" value="1"/>
</dbReference>
<dbReference type="InterPro" id="IPR029063">
    <property type="entry name" value="SAM-dependent_MTases_sf"/>
</dbReference>
<dbReference type="Proteomes" id="UP001521785">
    <property type="component" value="Unassembled WGS sequence"/>
</dbReference>
<keyword evidence="4" id="KW-0812">Transmembrane</keyword>
<protein>
    <recommendedName>
        <fullName evidence="5">O-methyltransferase C-terminal domain-containing protein</fullName>
    </recommendedName>
</protein>
<dbReference type="Pfam" id="PF00891">
    <property type="entry name" value="Methyltransf_2"/>
    <property type="match status" value="1"/>
</dbReference>
<keyword evidence="1" id="KW-0489">Methyltransferase</keyword>
<organism evidence="6 7">
    <name type="scientific">Paraconiothyrium brasiliense</name>
    <dbReference type="NCBI Taxonomy" id="300254"/>
    <lineage>
        <taxon>Eukaryota</taxon>
        <taxon>Fungi</taxon>
        <taxon>Dikarya</taxon>
        <taxon>Ascomycota</taxon>
        <taxon>Pezizomycotina</taxon>
        <taxon>Dothideomycetes</taxon>
        <taxon>Pleosporomycetidae</taxon>
        <taxon>Pleosporales</taxon>
        <taxon>Massarineae</taxon>
        <taxon>Didymosphaeriaceae</taxon>
        <taxon>Paraconiothyrium</taxon>
    </lineage>
</organism>
<dbReference type="InterPro" id="IPR036388">
    <property type="entry name" value="WH-like_DNA-bd_sf"/>
</dbReference>
<dbReference type="SUPFAM" id="SSF53335">
    <property type="entry name" value="S-adenosyl-L-methionine-dependent methyltransferases"/>
    <property type="match status" value="1"/>
</dbReference>